<evidence type="ECO:0000313" key="2">
    <source>
        <dbReference type="Proteomes" id="UP000827768"/>
    </source>
</evidence>
<dbReference type="Proteomes" id="UP000827768">
    <property type="component" value="Segment"/>
</dbReference>
<keyword evidence="2" id="KW-1185">Reference proteome</keyword>
<reference evidence="1" key="1">
    <citation type="submission" date="2021-09" db="EMBL/GenBank/DDBJ databases">
        <authorList>
            <person name="Andersen S.H."/>
            <person name="Beall E.A."/>
            <person name="Cappelle B."/>
            <person name="Falteisek K.J."/>
            <person name="Fenske B.A."/>
            <person name="Gansluckner N.W."/>
            <person name="Gilbertson S.M."/>
            <person name="Krings K.J."/>
            <person name="Mobeck M."/>
            <person name="Odeku J.O."/>
            <person name="Poncelet M.E."/>
            <person name="Rohr J.R."/>
            <person name="Rolands L."/>
            <person name="Whipple C.D."/>
            <person name="Whipple E.M."/>
            <person name="Spring A.M."/>
            <person name="Klyczek K."/>
            <person name="Garlena R.A."/>
            <person name="Russell D.A."/>
            <person name="Pope W.H."/>
            <person name="Jacobs-Sera D."/>
            <person name="Hatfull G.F."/>
        </authorList>
    </citation>
    <scope>NUCLEOTIDE SEQUENCE</scope>
</reference>
<dbReference type="EMBL" id="OK040790">
    <property type="protein sequence ID" value="UDL16018.1"/>
    <property type="molecule type" value="Genomic_DNA"/>
</dbReference>
<proteinExistence type="predicted"/>
<dbReference type="KEGG" id="vg:80019909"/>
<protein>
    <submittedName>
        <fullName evidence="1">Uncharacterized protein</fullName>
    </submittedName>
</protein>
<dbReference type="GeneID" id="80019909"/>
<evidence type="ECO:0000313" key="1">
    <source>
        <dbReference type="EMBL" id="UDL16018.1"/>
    </source>
</evidence>
<gene>
    <name evidence="1" type="primary">268</name>
    <name evidence="1" type="ORF">SEA_PUMPERNICKEL_268</name>
</gene>
<accession>A0AAE8Y8I8</accession>
<dbReference type="RefSeq" id="YP_010755258.1">
    <property type="nucleotide sequence ID" value="NC_073468.1"/>
</dbReference>
<sequence>MVTIKIVFKSGAKQTLRVKDFKVTKYGGRVNSFEWTHGRDRIFTLDPDEVASVVQTQPWWRFW</sequence>
<name>A0AAE8Y8I8_9CAUD</name>
<organism evidence="1 2">
    <name type="scientific">Microbacterium phage Pumpernickel</name>
    <dbReference type="NCBI Taxonomy" id="2885983"/>
    <lineage>
        <taxon>Viruses</taxon>
        <taxon>Duplodnaviria</taxon>
        <taxon>Heunggongvirae</taxon>
        <taxon>Uroviricota</taxon>
        <taxon>Caudoviricetes</taxon>
        <taxon>Pumpernickelvirus</taxon>
        <taxon>Pumpernickelvirus pumpernickel</taxon>
    </lineage>
</organism>